<protein>
    <recommendedName>
        <fullName evidence="6">Protein-glutamate methylesterase/protein-glutamine glutaminase</fullName>
        <ecNumber evidence="6">3.1.1.61</ecNumber>
        <ecNumber evidence="6">3.5.1.44</ecNumber>
    </recommendedName>
</protein>
<dbReference type="InterPro" id="IPR001789">
    <property type="entry name" value="Sig_transdc_resp-reg_receiver"/>
</dbReference>
<evidence type="ECO:0000256" key="8">
    <source>
        <dbReference type="PROSITE-ProRule" id="PRU00169"/>
    </source>
</evidence>
<comment type="function">
    <text evidence="4">May play the central regulatory role in sporulation. It may be an element of the effector pathway responsible for the activation of sporulation genes in response to nutritional stress. Spo0A may act in concert with spo0H (a sigma factor) to control the expression of some genes that are critical to the sporulation process.</text>
</comment>
<dbReference type="PIRSF" id="PIRSF000876">
    <property type="entry name" value="RR_chemtxs_CheB"/>
    <property type="match status" value="1"/>
</dbReference>
<dbReference type="PANTHER" id="PTHR42872:SF6">
    <property type="entry name" value="PROTEIN-GLUTAMATE METHYLESTERASE_PROTEIN-GLUTAMINE GLUTAMINASE"/>
    <property type="match status" value="1"/>
</dbReference>
<evidence type="ECO:0000256" key="2">
    <source>
        <dbReference type="ARBA" id="ARBA00022500"/>
    </source>
</evidence>
<dbReference type="EC" id="3.1.1.61" evidence="6"/>
<feature type="active site" evidence="6 7">
    <location>
        <position position="200"/>
    </location>
</feature>
<dbReference type="STRING" id="588581.Cpap_0615"/>
<sequence length="356" mass="39054">MSLNLKKNNPIKVLIVDDSAFMRKVLSDMLNSDNSISVVGTAVDGKDALEKIHHLHPDVVTLDVDMPVMDGINCLRQIMQRIPKPVIMFGSETEYGTEMTIRALDEGAVDFVVKPKNIFEIKNDYKRNEIIEKIIIAKNIKLKSIQKKTIDNDKRVNSKSTRPVKNIIAIGCSTGGPKALQTVIPYLPRDMSIAVLVVQHMPPGFTKSLAERLDSKSDLIVKEATHREKVLEGYAYIAPGDSHMKIQTAANGDIIINLDKSPPVGGHRPSVDVMMTSLSETGLENIIGVILTGMGADGSIGIKKLKEVNKSFIIAQDEETSVVYGMPKMAVQTGAVDKIVSLDKIPSEIIQYLGVR</sequence>
<dbReference type="Pfam" id="PF01339">
    <property type="entry name" value="CheB_methylest"/>
    <property type="match status" value="1"/>
</dbReference>
<reference evidence="11" key="1">
    <citation type="submission" date="2009-07" db="EMBL/GenBank/DDBJ databases">
        <authorList>
            <consortium name="US DOE Joint Genome Institute (JGI-PGF)"/>
            <person name="Lucas S."/>
            <person name="Copeland A."/>
            <person name="Lapidus A."/>
            <person name="Glavina del Rio T."/>
            <person name="Tice H."/>
            <person name="Bruce D."/>
            <person name="Goodwin L."/>
            <person name="Pitluck S."/>
            <person name="Larimer F."/>
            <person name="Land M.L."/>
            <person name="Mouttaki H."/>
            <person name="He Z."/>
            <person name="Zhou J."/>
            <person name="Hemme C.L."/>
        </authorList>
    </citation>
    <scope>NUCLEOTIDE SEQUENCE</scope>
    <source>
        <strain evidence="11">DSM 2782</strain>
    </source>
</reference>
<comment type="similarity">
    <text evidence="6">Belongs to the CheB family.</text>
</comment>
<feature type="active site" evidence="6 7">
    <location>
        <position position="297"/>
    </location>
</feature>
<comment type="function">
    <text evidence="6">Involved in chemotaxis. Part of a chemotaxis signal transduction system that modulates chemotaxis in response to various stimuli. Catalyzes the demethylation of specific methylglutamate residues introduced into the chemoreceptors (methyl-accepting chemotaxis proteins or MCP) by CheR. Also mediates the irreversible deamidation of specific glutamine residues to glutamic acid.</text>
</comment>
<dbReference type="GO" id="GO:0005737">
    <property type="term" value="C:cytoplasm"/>
    <property type="evidence" value="ECO:0007669"/>
    <property type="project" value="UniProtKB-SubCell"/>
</dbReference>
<dbReference type="RefSeq" id="WP_004621974.1">
    <property type="nucleotide sequence ID" value="NZ_ACXX02000017.1"/>
</dbReference>
<comment type="subcellular location">
    <subcellularLocation>
        <location evidence="6">Cytoplasm</location>
    </subcellularLocation>
</comment>
<keyword evidence="6 8" id="KW-0597">Phosphoprotein</keyword>
<accession>F1THM7</accession>
<dbReference type="CDD" id="cd16432">
    <property type="entry name" value="CheB_Rec"/>
    <property type="match status" value="1"/>
</dbReference>
<comment type="domain">
    <text evidence="6">Contains a C-terminal catalytic domain, and an N-terminal region which modulates catalytic activity.</text>
</comment>
<feature type="modified residue" description="4-aspartylphosphate" evidence="6 8">
    <location>
        <position position="63"/>
    </location>
</feature>
<dbReference type="GO" id="GO:0000156">
    <property type="term" value="F:phosphorelay response regulator activity"/>
    <property type="evidence" value="ECO:0007669"/>
    <property type="project" value="InterPro"/>
</dbReference>
<evidence type="ECO:0000313" key="11">
    <source>
        <dbReference type="EMBL" id="EGD46009.1"/>
    </source>
</evidence>
<evidence type="ECO:0000256" key="5">
    <source>
        <dbReference type="ARBA" id="ARBA00048267"/>
    </source>
</evidence>
<comment type="catalytic activity">
    <reaction evidence="5 6">
        <text>[protein]-L-glutamate 5-O-methyl ester + H2O = L-glutamyl-[protein] + methanol + H(+)</text>
        <dbReference type="Rhea" id="RHEA:23236"/>
        <dbReference type="Rhea" id="RHEA-COMP:10208"/>
        <dbReference type="Rhea" id="RHEA-COMP:10311"/>
        <dbReference type="ChEBI" id="CHEBI:15377"/>
        <dbReference type="ChEBI" id="CHEBI:15378"/>
        <dbReference type="ChEBI" id="CHEBI:17790"/>
        <dbReference type="ChEBI" id="CHEBI:29973"/>
        <dbReference type="ChEBI" id="CHEBI:82795"/>
        <dbReference type="EC" id="3.1.1.61"/>
    </reaction>
</comment>
<reference evidence="11" key="2">
    <citation type="submission" date="2011-01" db="EMBL/GenBank/DDBJ databases">
        <title>The Non-contiguous Finished genome of Clostridium papyrosolvens.</title>
        <authorList>
            <person name="Lucas S."/>
            <person name="Copeland A."/>
            <person name="Lapidus A."/>
            <person name="Cheng J.-F."/>
            <person name="Goodwin L."/>
            <person name="Pitluck S."/>
            <person name="Misra M."/>
            <person name="Chertkov O."/>
            <person name="Detter J.C."/>
            <person name="Han C."/>
            <person name="Tapia R."/>
            <person name="Land M."/>
            <person name="Hauser L."/>
            <person name="Kyrpides N."/>
            <person name="Ivanova N."/>
            <person name="Pagani I."/>
            <person name="Mouttaki H."/>
            <person name="He Z."/>
            <person name="Zhou J."/>
            <person name="Hemme C.L."/>
            <person name="Woyke T."/>
        </authorList>
    </citation>
    <scope>NUCLEOTIDE SEQUENCE [LARGE SCALE GENOMIC DNA]</scope>
    <source>
        <strain evidence="11">DSM 2782</strain>
    </source>
</reference>
<gene>
    <name evidence="6" type="primary">cheB</name>
    <name evidence="11" type="ORF">Cpap_0615</name>
</gene>
<evidence type="ECO:0000256" key="4">
    <source>
        <dbReference type="ARBA" id="ARBA00024867"/>
    </source>
</evidence>
<comment type="PTM">
    <text evidence="6">Phosphorylated by CheA. Phosphorylation of the N-terminal regulatory domain activates the methylesterase activity.</text>
</comment>
<dbReference type="InterPro" id="IPR000673">
    <property type="entry name" value="Sig_transdc_resp-reg_Me-estase"/>
</dbReference>
<dbReference type="SMART" id="SM00448">
    <property type="entry name" value="REC"/>
    <property type="match status" value="1"/>
</dbReference>
<name>F1THM7_9FIRM</name>
<feature type="domain" description="CheB-type methylesterase" evidence="10">
    <location>
        <begin position="161"/>
        <end position="356"/>
    </location>
</feature>
<keyword evidence="12" id="KW-1185">Reference proteome</keyword>
<dbReference type="GO" id="GO:0008984">
    <property type="term" value="F:protein-glutamate methylesterase activity"/>
    <property type="evidence" value="ECO:0007669"/>
    <property type="project" value="UniProtKB-UniRule"/>
</dbReference>
<evidence type="ECO:0000256" key="3">
    <source>
        <dbReference type="ARBA" id="ARBA00022801"/>
    </source>
</evidence>
<dbReference type="GO" id="GO:0006935">
    <property type="term" value="P:chemotaxis"/>
    <property type="evidence" value="ECO:0007669"/>
    <property type="project" value="UniProtKB-UniRule"/>
</dbReference>
<dbReference type="PROSITE" id="PS50122">
    <property type="entry name" value="CHEB"/>
    <property type="match status" value="1"/>
</dbReference>
<dbReference type="PANTHER" id="PTHR42872">
    <property type="entry name" value="PROTEIN-GLUTAMATE METHYLESTERASE/PROTEIN-GLUTAMINE GLUTAMINASE"/>
    <property type="match status" value="1"/>
</dbReference>
<dbReference type="SUPFAM" id="SSF52738">
    <property type="entry name" value="Methylesterase CheB, C-terminal domain"/>
    <property type="match status" value="1"/>
</dbReference>
<dbReference type="NCBIfam" id="NF001965">
    <property type="entry name" value="PRK00742.1"/>
    <property type="match status" value="1"/>
</dbReference>
<proteinExistence type="inferred from homology"/>
<dbReference type="InterPro" id="IPR035909">
    <property type="entry name" value="CheB_C"/>
</dbReference>
<evidence type="ECO:0000256" key="1">
    <source>
        <dbReference type="ARBA" id="ARBA00022490"/>
    </source>
</evidence>
<organism evidence="11 12">
    <name type="scientific">Ruminiclostridium papyrosolvens DSM 2782</name>
    <dbReference type="NCBI Taxonomy" id="588581"/>
    <lineage>
        <taxon>Bacteria</taxon>
        <taxon>Bacillati</taxon>
        <taxon>Bacillota</taxon>
        <taxon>Clostridia</taxon>
        <taxon>Eubacteriales</taxon>
        <taxon>Oscillospiraceae</taxon>
        <taxon>Ruminiclostridium</taxon>
    </lineage>
</organism>
<keyword evidence="3 6" id="KW-0378">Hydrolase</keyword>
<dbReference type="InterPro" id="IPR008248">
    <property type="entry name" value="CheB-like"/>
</dbReference>
<dbReference type="Gene3D" id="3.40.50.2300">
    <property type="match status" value="1"/>
</dbReference>
<feature type="domain" description="Response regulatory" evidence="9">
    <location>
        <begin position="12"/>
        <end position="129"/>
    </location>
</feature>
<dbReference type="GO" id="GO:0050568">
    <property type="term" value="F:protein-glutamine glutaminase activity"/>
    <property type="evidence" value="ECO:0007669"/>
    <property type="project" value="UniProtKB-UniRule"/>
</dbReference>
<evidence type="ECO:0000259" key="10">
    <source>
        <dbReference type="PROSITE" id="PS50122"/>
    </source>
</evidence>
<feature type="active site" evidence="6 7">
    <location>
        <position position="173"/>
    </location>
</feature>
<dbReference type="eggNOG" id="COG2201">
    <property type="taxonomic scope" value="Bacteria"/>
</dbReference>
<evidence type="ECO:0000256" key="6">
    <source>
        <dbReference type="HAMAP-Rule" id="MF_00099"/>
    </source>
</evidence>
<dbReference type="InterPro" id="IPR011006">
    <property type="entry name" value="CheY-like_superfamily"/>
</dbReference>
<dbReference type="OrthoDB" id="9793421at2"/>
<keyword evidence="1 6" id="KW-0963">Cytoplasm</keyword>
<comment type="catalytic activity">
    <reaction evidence="6">
        <text>L-glutaminyl-[protein] + H2O = L-glutamyl-[protein] + NH4(+)</text>
        <dbReference type="Rhea" id="RHEA:16441"/>
        <dbReference type="Rhea" id="RHEA-COMP:10207"/>
        <dbReference type="Rhea" id="RHEA-COMP:10208"/>
        <dbReference type="ChEBI" id="CHEBI:15377"/>
        <dbReference type="ChEBI" id="CHEBI:28938"/>
        <dbReference type="ChEBI" id="CHEBI:29973"/>
        <dbReference type="ChEBI" id="CHEBI:30011"/>
        <dbReference type="EC" id="3.5.1.44"/>
    </reaction>
</comment>
<dbReference type="NCBIfam" id="NF009206">
    <property type="entry name" value="PRK12555.1"/>
    <property type="match status" value="1"/>
</dbReference>
<keyword evidence="2 6" id="KW-0145">Chemotaxis</keyword>
<evidence type="ECO:0000313" key="12">
    <source>
        <dbReference type="Proteomes" id="UP000003860"/>
    </source>
</evidence>
<dbReference type="AlphaFoldDB" id="F1THM7"/>
<dbReference type="SUPFAM" id="SSF52172">
    <property type="entry name" value="CheY-like"/>
    <property type="match status" value="1"/>
</dbReference>
<dbReference type="Gene3D" id="3.40.50.180">
    <property type="entry name" value="Methylesterase CheB, C-terminal domain"/>
    <property type="match status" value="1"/>
</dbReference>
<dbReference type="HAMAP" id="MF_00099">
    <property type="entry name" value="CheB_chemtxs"/>
    <property type="match status" value="1"/>
</dbReference>
<evidence type="ECO:0000256" key="7">
    <source>
        <dbReference type="PROSITE-ProRule" id="PRU00050"/>
    </source>
</evidence>
<dbReference type="EMBL" id="ACXX02000017">
    <property type="protein sequence ID" value="EGD46009.1"/>
    <property type="molecule type" value="Genomic_DNA"/>
</dbReference>
<dbReference type="Pfam" id="PF00072">
    <property type="entry name" value="Response_reg"/>
    <property type="match status" value="1"/>
</dbReference>
<comment type="caution">
    <text evidence="11">The sequence shown here is derived from an EMBL/GenBank/DDBJ whole genome shotgun (WGS) entry which is preliminary data.</text>
</comment>
<dbReference type="CDD" id="cd17541">
    <property type="entry name" value="REC_CheB-like"/>
    <property type="match status" value="1"/>
</dbReference>
<dbReference type="PROSITE" id="PS50110">
    <property type="entry name" value="RESPONSE_REGULATORY"/>
    <property type="match status" value="1"/>
</dbReference>
<evidence type="ECO:0000259" key="9">
    <source>
        <dbReference type="PROSITE" id="PS50110"/>
    </source>
</evidence>
<dbReference type="EC" id="3.5.1.44" evidence="6"/>
<dbReference type="Proteomes" id="UP000003860">
    <property type="component" value="Unassembled WGS sequence"/>
</dbReference>